<dbReference type="RefSeq" id="WP_072283001.1">
    <property type="nucleotide sequence ID" value="NZ_CP015519.1"/>
</dbReference>
<evidence type="ECO:0000313" key="2">
    <source>
        <dbReference type="EMBL" id="APG27039.1"/>
    </source>
</evidence>
<accession>A0A1L3GM81</accession>
<keyword evidence="1" id="KW-0472">Membrane</keyword>
<dbReference type="Proteomes" id="UP000182517">
    <property type="component" value="Chromosome"/>
</dbReference>
<evidence type="ECO:0000256" key="1">
    <source>
        <dbReference type="SAM" id="Phobius"/>
    </source>
</evidence>
<dbReference type="AlphaFoldDB" id="A0A1L3GM81"/>
<evidence type="ECO:0000313" key="3">
    <source>
        <dbReference type="Proteomes" id="UP000182517"/>
    </source>
</evidence>
<feature type="transmembrane region" description="Helical" evidence="1">
    <location>
        <begin position="12"/>
        <end position="34"/>
    </location>
</feature>
<reference evidence="2 3" key="1">
    <citation type="journal article" date="2017" name="Genome Announc.">
        <title>Complete Genome Sequences of Two Acetylene-Fermenting Pelobacter acetylenicus Strains.</title>
        <authorList>
            <person name="Sutton J.M."/>
            <person name="Baesman S.M."/>
            <person name="Fierst J.L."/>
            <person name="Poret-Peterson A.T."/>
            <person name="Oremland R.S."/>
            <person name="Dunlap D.S."/>
            <person name="Akob D.M."/>
        </authorList>
    </citation>
    <scope>NUCLEOTIDE SEQUENCE [LARGE SCALE GENOMIC DNA]</scope>
    <source>
        <strain evidence="2 3">SFB93</strain>
    </source>
</reference>
<dbReference type="EMBL" id="CP015519">
    <property type="protein sequence ID" value="APG27039.1"/>
    <property type="molecule type" value="Genomic_DNA"/>
</dbReference>
<keyword evidence="1" id="KW-0812">Transmembrane</keyword>
<gene>
    <name evidence="2" type="ORF">A7E78_03840</name>
</gene>
<sequence>MSAFLDPRKNLLILGKLVCIAVTIFVGVFAFYHFTDQKGKDAINKLGVLKQAIPWEDRADTMTRLLIDRNKNKISKAILDISHPTGKEPILDKYTVSKLNNSILVEIMVDWKGGFLGSNYKTKVSWEFTEQEHKSTKVIFDTAPTRISQRNSETLNDYFRTKIYPVLISDMRT</sequence>
<dbReference type="KEGG" id="pef:A7E78_03840"/>
<protein>
    <submittedName>
        <fullName evidence="2">Uncharacterized protein</fullName>
    </submittedName>
</protein>
<keyword evidence="3" id="KW-1185">Reference proteome</keyword>
<organism evidence="2 3">
    <name type="scientific">Syntrophotalea acetylenivorans</name>
    <dbReference type="NCBI Taxonomy" id="1842532"/>
    <lineage>
        <taxon>Bacteria</taxon>
        <taxon>Pseudomonadati</taxon>
        <taxon>Thermodesulfobacteriota</taxon>
        <taxon>Desulfuromonadia</taxon>
        <taxon>Desulfuromonadales</taxon>
        <taxon>Syntrophotaleaceae</taxon>
        <taxon>Syntrophotalea</taxon>
    </lineage>
</organism>
<keyword evidence="1" id="KW-1133">Transmembrane helix</keyword>
<name>A0A1L3GM81_9BACT</name>
<proteinExistence type="predicted"/>